<keyword evidence="3" id="KW-0813">Transport</keyword>
<evidence type="ECO:0000256" key="8">
    <source>
        <dbReference type="SAM" id="Phobius"/>
    </source>
</evidence>
<keyword evidence="6 8" id="KW-1133">Transmembrane helix</keyword>
<comment type="caution">
    <text evidence="10">The sequence shown here is derived from an EMBL/GenBank/DDBJ whole genome shotgun (WGS) entry which is preliminary data.</text>
</comment>
<dbReference type="AlphaFoldDB" id="A0A7V3VST2"/>
<evidence type="ECO:0000256" key="6">
    <source>
        <dbReference type="ARBA" id="ARBA00022989"/>
    </source>
</evidence>
<protein>
    <submittedName>
        <fullName evidence="10">Motility protein A</fullName>
    </submittedName>
</protein>
<proteinExistence type="inferred from homology"/>
<keyword evidence="7 8" id="KW-0472">Membrane</keyword>
<evidence type="ECO:0000256" key="2">
    <source>
        <dbReference type="ARBA" id="ARBA00008038"/>
    </source>
</evidence>
<dbReference type="PANTHER" id="PTHR30433">
    <property type="entry name" value="CHEMOTAXIS PROTEIN MOTA"/>
    <property type="match status" value="1"/>
</dbReference>
<dbReference type="EMBL" id="DTPE01000203">
    <property type="protein sequence ID" value="HGE75482.1"/>
    <property type="molecule type" value="Genomic_DNA"/>
</dbReference>
<comment type="subcellular location">
    <subcellularLocation>
        <location evidence="1">Cell membrane</location>
        <topology evidence="1">Multi-pass membrane protein</topology>
    </subcellularLocation>
</comment>
<evidence type="ECO:0000256" key="4">
    <source>
        <dbReference type="ARBA" id="ARBA00022475"/>
    </source>
</evidence>
<dbReference type="PROSITE" id="PS01307">
    <property type="entry name" value="MOTA"/>
    <property type="match status" value="1"/>
</dbReference>
<reference evidence="10" key="1">
    <citation type="journal article" date="2020" name="mSystems">
        <title>Genome- and Community-Level Interaction Insights into Carbon Utilization and Element Cycling Functions of Hydrothermarchaeota in Hydrothermal Sediment.</title>
        <authorList>
            <person name="Zhou Z."/>
            <person name="Liu Y."/>
            <person name="Xu W."/>
            <person name="Pan J."/>
            <person name="Luo Z.H."/>
            <person name="Li M."/>
        </authorList>
    </citation>
    <scope>NUCLEOTIDE SEQUENCE [LARGE SCALE GENOMIC DNA]</scope>
    <source>
        <strain evidence="10">SpSt-966</strain>
    </source>
</reference>
<evidence type="ECO:0000256" key="5">
    <source>
        <dbReference type="ARBA" id="ARBA00022692"/>
    </source>
</evidence>
<feature type="transmembrane region" description="Helical" evidence="8">
    <location>
        <begin position="142"/>
        <end position="163"/>
    </location>
</feature>
<gene>
    <name evidence="10" type="ORF">ENX73_05095</name>
</gene>
<dbReference type="GO" id="GO:0005886">
    <property type="term" value="C:plasma membrane"/>
    <property type="evidence" value="ECO:0007669"/>
    <property type="project" value="UniProtKB-SubCell"/>
</dbReference>
<dbReference type="InterPro" id="IPR002898">
    <property type="entry name" value="MotA_ExbB_proton_chnl"/>
</dbReference>
<sequence>MDIATFIGLGLALVAIMTGMGGDVGLFLDMTSIILVLGGTIGSLFIAYPIERVMNIFKIILSTFFYKPYNMSDTIRTLVTSSEKARREGLLSLEQDVEKIEDPFMKKGLQLVVDGIDPELLKSMLETDLELREDEGMMQRNMLAYAATISPSFGMVGTLIGLVRMLGHLNDPSTVGPSFAIALTTTFFGAFFAYVFFMPMSEKLARRLQMEMRYRRMILEGVLSIQSGDNPRILEEKLKGFLTDKELQNYESGNVPQVAEGGATGGS</sequence>
<dbReference type="InterPro" id="IPR000540">
    <property type="entry name" value="Flag_MotA_CS"/>
</dbReference>
<name>A0A7V3VST2_9BACT</name>
<organism evidence="10">
    <name type="scientific">Mesoaciditoga lauensis</name>
    <dbReference type="NCBI Taxonomy" id="1495039"/>
    <lineage>
        <taxon>Bacteria</taxon>
        <taxon>Thermotogati</taxon>
        <taxon>Thermotogota</taxon>
        <taxon>Thermotogae</taxon>
        <taxon>Mesoaciditogales</taxon>
        <taxon>Mesoaciditogaceae</taxon>
        <taxon>Mesoaciditoga</taxon>
    </lineage>
</organism>
<keyword evidence="4" id="KW-1003">Cell membrane</keyword>
<dbReference type="InterPro" id="IPR047055">
    <property type="entry name" value="MotA-like"/>
</dbReference>
<accession>A0A7V3VST2</accession>
<dbReference type="GO" id="GO:0006935">
    <property type="term" value="P:chemotaxis"/>
    <property type="evidence" value="ECO:0007669"/>
    <property type="project" value="InterPro"/>
</dbReference>
<evidence type="ECO:0000256" key="3">
    <source>
        <dbReference type="ARBA" id="ARBA00022448"/>
    </source>
</evidence>
<keyword evidence="5 8" id="KW-0812">Transmembrane</keyword>
<evidence type="ECO:0000313" key="10">
    <source>
        <dbReference type="EMBL" id="HGE75482.1"/>
    </source>
</evidence>
<dbReference type="Pfam" id="PF01618">
    <property type="entry name" value="MotA_ExbB"/>
    <property type="match status" value="1"/>
</dbReference>
<feature type="transmembrane region" description="Helical" evidence="8">
    <location>
        <begin position="175"/>
        <end position="197"/>
    </location>
</feature>
<dbReference type="PANTHER" id="PTHR30433:SF2">
    <property type="entry name" value="MOTILITY PROTEIN A"/>
    <property type="match status" value="1"/>
</dbReference>
<evidence type="ECO:0000259" key="9">
    <source>
        <dbReference type="Pfam" id="PF01618"/>
    </source>
</evidence>
<comment type="similarity">
    <text evidence="2">Belongs to the MotA family.</text>
</comment>
<feature type="domain" description="MotA/TolQ/ExbB proton channel" evidence="9">
    <location>
        <begin position="98"/>
        <end position="216"/>
    </location>
</feature>
<evidence type="ECO:0000256" key="7">
    <source>
        <dbReference type="ARBA" id="ARBA00023136"/>
    </source>
</evidence>
<evidence type="ECO:0000256" key="1">
    <source>
        <dbReference type="ARBA" id="ARBA00004651"/>
    </source>
</evidence>
<feature type="transmembrane region" description="Helical" evidence="8">
    <location>
        <begin position="31"/>
        <end position="50"/>
    </location>
</feature>
<dbReference type="GO" id="GO:0071978">
    <property type="term" value="P:bacterial-type flagellum-dependent swarming motility"/>
    <property type="evidence" value="ECO:0007669"/>
    <property type="project" value="InterPro"/>
</dbReference>